<sequence>MWLSCSAFFQQFFHCYCPVGFRRRKDPSGGYIRSPGLCTHHPGRGRASPDRHILESPPHTLSAQCNTLKRGRPSEPQSTQKCTHSKHQHTIAAQGDHDQLQEQQQEQWEEQSEKQAVEQPVDLQWHTELAMWDDVC</sequence>
<keyword evidence="3" id="KW-1185">Reference proteome</keyword>
<protein>
    <submittedName>
        <fullName evidence="2">Uncharacterized protein</fullName>
    </submittedName>
</protein>
<dbReference type="AlphaFoldDB" id="A0AAN8R0R5"/>
<dbReference type="EMBL" id="JAGTTL010000007">
    <property type="protein sequence ID" value="KAK6319851.1"/>
    <property type="molecule type" value="Genomic_DNA"/>
</dbReference>
<dbReference type="Proteomes" id="UP001356427">
    <property type="component" value="Unassembled WGS sequence"/>
</dbReference>
<evidence type="ECO:0000256" key="1">
    <source>
        <dbReference type="SAM" id="MobiDB-lite"/>
    </source>
</evidence>
<evidence type="ECO:0000313" key="3">
    <source>
        <dbReference type="Proteomes" id="UP001356427"/>
    </source>
</evidence>
<accession>A0AAN8R0R5</accession>
<comment type="caution">
    <text evidence="2">The sequence shown here is derived from an EMBL/GenBank/DDBJ whole genome shotgun (WGS) entry which is preliminary data.</text>
</comment>
<gene>
    <name evidence="2" type="ORF">J4Q44_G00089580</name>
</gene>
<proteinExistence type="predicted"/>
<dbReference type="Gene3D" id="1.10.579.10">
    <property type="entry name" value="DNA Cyclobutane Dipyrimidine Photolyase, subunit A, domain 3"/>
    <property type="match status" value="1"/>
</dbReference>
<evidence type="ECO:0000313" key="2">
    <source>
        <dbReference type="EMBL" id="KAK6319851.1"/>
    </source>
</evidence>
<name>A0AAN8R0R5_9TELE</name>
<organism evidence="2 3">
    <name type="scientific">Coregonus suidteri</name>
    <dbReference type="NCBI Taxonomy" id="861788"/>
    <lineage>
        <taxon>Eukaryota</taxon>
        <taxon>Metazoa</taxon>
        <taxon>Chordata</taxon>
        <taxon>Craniata</taxon>
        <taxon>Vertebrata</taxon>
        <taxon>Euteleostomi</taxon>
        <taxon>Actinopterygii</taxon>
        <taxon>Neopterygii</taxon>
        <taxon>Teleostei</taxon>
        <taxon>Protacanthopterygii</taxon>
        <taxon>Salmoniformes</taxon>
        <taxon>Salmonidae</taxon>
        <taxon>Coregoninae</taxon>
        <taxon>Coregonus</taxon>
    </lineage>
</organism>
<feature type="region of interest" description="Disordered" evidence="1">
    <location>
        <begin position="35"/>
        <end position="119"/>
    </location>
</feature>
<reference evidence="2 3" key="1">
    <citation type="submission" date="2021-04" db="EMBL/GenBank/DDBJ databases">
        <authorList>
            <person name="De Guttry C."/>
            <person name="Zahm M."/>
            <person name="Klopp C."/>
            <person name="Cabau C."/>
            <person name="Louis A."/>
            <person name="Berthelot C."/>
            <person name="Parey E."/>
            <person name="Roest Crollius H."/>
            <person name="Montfort J."/>
            <person name="Robinson-Rechavi M."/>
            <person name="Bucao C."/>
            <person name="Bouchez O."/>
            <person name="Gislard M."/>
            <person name="Lluch J."/>
            <person name="Milhes M."/>
            <person name="Lampietro C."/>
            <person name="Lopez Roques C."/>
            <person name="Donnadieu C."/>
            <person name="Braasch I."/>
            <person name="Desvignes T."/>
            <person name="Postlethwait J."/>
            <person name="Bobe J."/>
            <person name="Wedekind C."/>
            <person name="Guiguen Y."/>
        </authorList>
    </citation>
    <scope>NUCLEOTIDE SEQUENCE [LARGE SCALE GENOMIC DNA]</scope>
    <source>
        <strain evidence="2">Cs_M1</strain>
        <tissue evidence="2">Blood</tissue>
    </source>
</reference>